<accession>A0AAV8YWN9</accession>
<protein>
    <submittedName>
        <fullName evidence="1">Uncharacterized protein</fullName>
    </submittedName>
</protein>
<proteinExistence type="predicted"/>
<evidence type="ECO:0000313" key="2">
    <source>
        <dbReference type="Proteomes" id="UP001162162"/>
    </source>
</evidence>
<keyword evidence="2" id="KW-1185">Reference proteome</keyword>
<gene>
    <name evidence="1" type="ORF">NQ318_003526</name>
</gene>
<reference evidence="1" key="1">
    <citation type="journal article" date="2023" name="Insect Mol. Biol.">
        <title>Genome sequencing provides insights into the evolution of gene families encoding plant cell wall-degrading enzymes in longhorned beetles.</title>
        <authorList>
            <person name="Shin N.R."/>
            <person name="Okamura Y."/>
            <person name="Kirsch R."/>
            <person name="Pauchet Y."/>
        </authorList>
    </citation>
    <scope>NUCLEOTIDE SEQUENCE</scope>
    <source>
        <strain evidence="1">AMC_N1</strain>
    </source>
</reference>
<sequence length="1038" mass="119259">MSVDAFYASTGIKLKTNMHTDNAIKAAVKIRGTKLATVKFSLPKQQNVIFAARSELLVKKNGKEEAQIGVSTGKVRSACFFWPVVRWYLNKTDPTASVYSFEYRWARRRDVSVASLTFDTPGSRMKTLMSGNLTIDKHTLNMTMLMQSSAGEMVARAQCKNTDDEKFLRLALDINKKKHFDTSVSLFRNRIRNGFAYKPKVYLGRSVEFINKRGISQYTVDLKFETKRLNSKLFGYISKSDASVEINLYNDYKFQHMQEHRVSFKFGMANRSRKKHVHTCRVLQSKLNRLSQSQLCFKRHLPDLTVQLFQNPLPESHPQAANQTLRFNLLISYKTYIDNKRTLLVQAGVNRNSSNLALNGEFRYESFRHDINVAALVKYSKNKQVSVALFWSHPRSTLGANQDAHQRRHGGDLVQRHSMTAVAMYQDKSKGLSSDHHVKLFVQSPHFKEVNANLQFYRDNDVLKVDLNAVQNSNNYQLFFHHQNVSPEETKTQIRVKYKTKVYKFLSSVYNGDHRKIHAELRIDQLRDIDFSIWIYNQEAHKAFGFDINWDANRDPDQKLMLSTNYTRIAPFNHVANFILSYPSRTVIANYKFLLEPGTVKTLASISWDDGKTLAIDLNVVYDYDGKVYLEIVSKLNTPFDNWKVMQLEGVLKHSNNEYSLYGVTAWDRGQKVAVDFYGDYTYLGSHFTCKYSCSVTSSLDRIPNINTTVSHRQNDTNFDSVLHLMYNPDFVIDLESKWKIESDRESTNLTGTIHSQTPFKGLKKGVLVSKIFLKNGNYVKGVAHVDVDNKKMTSNLEGKFVKITNCWLTVNATAAKENYQLRFKVSTEERHIVALLTYPTDSFGTEVLFSVNSLSNFDVKLHLATPVEFLRMVVVMAKLKPEEPNPEPLKDLGIRMENVYSRSQLSQVEEEDGDDPLSWKGLIELDVIIYPTMKGELEIDQKGSSYILQSNLVMSHGVAVIIDEFKYIDVFNMTNDLQITTPYETFKDIVSNFVLEIQPSRKYVFGLNLDYLNKTTTVKTGVYAKYIFDTWGRGEDI</sequence>
<name>A0AAV8YWN9_9CUCU</name>
<dbReference type="EMBL" id="JAPWTK010000038">
    <property type="protein sequence ID" value="KAJ8955428.1"/>
    <property type="molecule type" value="Genomic_DNA"/>
</dbReference>
<organism evidence="1 2">
    <name type="scientific">Aromia moschata</name>
    <dbReference type="NCBI Taxonomy" id="1265417"/>
    <lineage>
        <taxon>Eukaryota</taxon>
        <taxon>Metazoa</taxon>
        <taxon>Ecdysozoa</taxon>
        <taxon>Arthropoda</taxon>
        <taxon>Hexapoda</taxon>
        <taxon>Insecta</taxon>
        <taxon>Pterygota</taxon>
        <taxon>Neoptera</taxon>
        <taxon>Endopterygota</taxon>
        <taxon>Coleoptera</taxon>
        <taxon>Polyphaga</taxon>
        <taxon>Cucujiformia</taxon>
        <taxon>Chrysomeloidea</taxon>
        <taxon>Cerambycidae</taxon>
        <taxon>Cerambycinae</taxon>
        <taxon>Callichromatini</taxon>
        <taxon>Aromia</taxon>
    </lineage>
</organism>
<dbReference type="Proteomes" id="UP001162162">
    <property type="component" value="Unassembled WGS sequence"/>
</dbReference>
<evidence type="ECO:0000313" key="1">
    <source>
        <dbReference type="EMBL" id="KAJ8955428.1"/>
    </source>
</evidence>
<dbReference type="AlphaFoldDB" id="A0AAV8YWN9"/>
<comment type="caution">
    <text evidence="1">The sequence shown here is derived from an EMBL/GenBank/DDBJ whole genome shotgun (WGS) entry which is preliminary data.</text>
</comment>